<accession>A0AAV3YMS3</accession>
<feature type="compositionally biased region" description="Polar residues" evidence="1">
    <location>
        <begin position="20"/>
        <end position="48"/>
    </location>
</feature>
<protein>
    <submittedName>
        <fullName evidence="2">Uncharacterized protein</fullName>
    </submittedName>
</protein>
<proteinExistence type="predicted"/>
<sequence length="164" mass="18381">MAATGDGSLKVSCSEMDQNDISNIFSNHNTGEASDPSAQQADFTAQDPTPTPEEKVLVFTLLSEMAKLASKWNEKEGGKSGNDITAALIRVPSDFVEQHPEVKEICMRSHSYVPQNRNSILTYALKRFMMTYKHIDRIVQKYSESGQWQIQEVDNAHSIIEKTE</sequence>
<comment type="caution">
    <text evidence="2">The sequence shown here is derived from an EMBL/GenBank/DDBJ whole genome shotgun (WGS) entry which is preliminary data.</text>
</comment>
<feature type="region of interest" description="Disordered" evidence="1">
    <location>
        <begin position="20"/>
        <end position="50"/>
    </location>
</feature>
<name>A0AAV3YMS3_9GAST</name>
<organism evidence="2 3">
    <name type="scientific">Plakobranchus ocellatus</name>
    <dbReference type="NCBI Taxonomy" id="259542"/>
    <lineage>
        <taxon>Eukaryota</taxon>
        <taxon>Metazoa</taxon>
        <taxon>Spiralia</taxon>
        <taxon>Lophotrochozoa</taxon>
        <taxon>Mollusca</taxon>
        <taxon>Gastropoda</taxon>
        <taxon>Heterobranchia</taxon>
        <taxon>Euthyneura</taxon>
        <taxon>Panpulmonata</taxon>
        <taxon>Sacoglossa</taxon>
        <taxon>Placobranchoidea</taxon>
        <taxon>Plakobranchidae</taxon>
        <taxon>Plakobranchus</taxon>
    </lineage>
</organism>
<dbReference type="EMBL" id="BLXT01001319">
    <property type="protein sequence ID" value="GFN84585.1"/>
    <property type="molecule type" value="Genomic_DNA"/>
</dbReference>
<reference evidence="2 3" key="1">
    <citation type="journal article" date="2021" name="Elife">
        <title>Chloroplast acquisition without the gene transfer in kleptoplastic sea slugs, Plakobranchus ocellatus.</title>
        <authorList>
            <person name="Maeda T."/>
            <person name="Takahashi S."/>
            <person name="Yoshida T."/>
            <person name="Shimamura S."/>
            <person name="Takaki Y."/>
            <person name="Nagai Y."/>
            <person name="Toyoda A."/>
            <person name="Suzuki Y."/>
            <person name="Arimoto A."/>
            <person name="Ishii H."/>
            <person name="Satoh N."/>
            <person name="Nishiyama T."/>
            <person name="Hasebe M."/>
            <person name="Maruyama T."/>
            <person name="Minagawa J."/>
            <person name="Obokata J."/>
            <person name="Shigenobu S."/>
        </authorList>
    </citation>
    <scope>NUCLEOTIDE SEQUENCE [LARGE SCALE GENOMIC DNA]</scope>
</reference>
<keyword evidence="3" id="KW-1185">Reference proteome</keyword>
<evidence type="ECO:0000256" key="1">
    <source>
        <dbReference type="SAM" id="MobiDB-lite"/>
    </source>
</evidence>
<dbReference type="AlphaFoldDB" id="A0AAV3YMS3"/>
<dbReference type="Proteomes" id="UP000735302">
    <property type="component" value="Unassembled WGS sequence"/>
</dbReference>
<evidence type="ECO:0000313" key="2">
    <source>
        <dbReference type="EMBL" id="GFN84585.1"/>
    </source>
</evidence>
<evidence type="ECO:0000313" key="3">
    <source>
        <dbReference type="Proteomes" id="UP000735302"/>
    </source>
</evidence>
<gene>
    <name evidence="2" type="ORF">PoB_001109100</name>
</gene>